<keyword evidence="3" id="KW-1185">Reference proteome</keyword>
<dbReference type="Gene3D" id="1.10.10.60">
    <property type="entry name" value="Homeodomain-like"/>
    <property type="match status" value="1"/>
</dbReference>
<evidence type="ECO:0000313" key="3">
    <source>
        <dbReference type="Proteomes" id="UP000472335"/>
    </source>
</evidence>
<reference evidence="2 3" key="1">
    <citation type="submission" date="2020-02" db="EMBL/GenBank/DDBJ databases">
        <title>Whole-genome analyses of novel actinobacteria.</title>
        <authorList>
            <person name="Sahin N."/>
            <person name="Gencbay T."/>
        </authorList>
    </citation>
    <scope>NUCLEOTIDE SEQUENCE [LARGE SCALE GENOMIC DNA]</scope>
    <source>
        <strain evidence="2 3">HC44</strain>
    </source>
</reference>
<accession>A0A6G4V3C8</accession>
<evidence type="ECO:0000313" key="2">
    <source>
        <dbReference type="EMBL" id="NGO08435.1"/>
    </source>
</evidence>
<dbReference type="InterPro" id="IPR009492">
    <property type="entry name" value="TniQ"/>
</dbReference>
<feature type="domain" description="TniQ" evidence="1">
    <location>
        <begin position="14"/>
        <end position="152"/>
    </location>
</feature>
<name>A0A6G4V3C8_9ACTN</name>
<organism evidence="2 3">
    <name type="scientific">Streptomyces scabichelini</name>
    <dbReference type="NCBI Taxonomy" id="2711217"/>
    <lineage>
        <taxon>Bacteria</taxon>
        <taxon>Bacillati</taxon>
        <taxon>Actinomycetota</taxon>
        <taxon>Actinomycetes</taxon>
        <taxon>Kitasatosporales</taxon>
        <taxon>Streptomycetaceae</taxon>
        <taxon>Streptomyces</taxon>
    </lineage>
</organism>
<proteinExistence type="predicted"/>
<dbReference type="Proteomes" id="UP000472335">
    <property type="component" value="Unassembled WGS sequence"/>
</dbReference>
<sequence>MPELPDGADLRTFPLRLEPLAGEAFDSWVEAVASRMHASIGEIVGPMGLPRQRGPKTSRTPNWVVCLRPEERQSVERVTGIAERQLFDMTLERWHPHVLEIDSPLRGIRIRSNWALSASRFCPACLAENGGRWQLSWRLGWTFACERHQLLLADRCPCCGGRPRLHPHPRNRMPKPGTCVLPVTGTRKRCGFLLPESAALSLADDPEILDAQRLLGQLMDGQVGADKLPIYARSGLAPGQMLADLRAIFRRLMPSALDDDFASWASASVIDSSRRFLESGAGVDITGGIAPRDAATTALGLTAAVGMLGAPNTTEAGSRVAGLLERTSGSSYLTLSAVSNWTNHGGSSVLREVLLGPTKQRLQTCGFRGEHNAAALLLIKRASGHSLERARATPAMLWPRWALQLTPPNHTRPRTIWRTLAVHLVQSGTKLTAPEVARLLGCDLSFETLGYTSRKIAQAASGGNVGQALAWLADTLDRHPPPIDYARRRITFNETDQLVSPSRWQEISRQTRPMQGAALQASRWVYETLTGNPAEAASGAMKLTGRGLAPYREFRRRLSPAQVTELRRRGEELLSDCGIEEPLTWEPDLPSTLLQDLELPGSDPESIDAELVSQFALSEDLYPKQIAERLGTTADHIRYVHDRHPLEREPKRRKSRAAGDAETWRRQYVEERWTLYRISASSGASQRDISQQLRSMGVELRRPNLGRYAASASEVVRRYTQEQKSLQEIAAELHISTVIARRILEQAGVERRHTGPRARHADRSDDVVRHYARGDSVRAIHEATGIPTDAIRRLLAKANVPRRRPRRRSPHQERAAEVVRRYTKNAESLASISRATGMAQATIRGLLVAEGVAIHPPGRRPLVPQMRTQKPSPHEGRVPEIVDRYRQGASAASISRSTGIPDHVVRKFLKREGYTLPRSRGAKNRSAYESQTEEMVQRHILDGQGVPEISKAMGIPRHSVRYLLHREGVLRLRQPLTAEQNAEVVKRFMEHGESMKTISRATGLGVGPVRRLIISAKAQQQGPGPTQ</sequence>
<dbReference type="Pfam" id="PF06527">
    <property type="entry name" value="TniQ"/>
    <property type="match status" value="1"/>
</dbReference>
<comment type="caution">
    <text evidence="2">The sequence shown here is derived from an EMBL/GenBank/DDBJ whole genome shotgun (WGS) entry which is preliminary data.</text>
</comment>
<dbReference type="RefSeq" id="WP_165258201.1">
    <property type="nucleotide sequence ID" value="NZ_JAAKZY010000031.1"/>
</dbReference>
<dbReference type="AlphaFoldDB" id="A0A6G4V3C8"/>
<evidence type="ECO:0000259" key="1">
    <source>
        <dbReference type="Pfam" id="PF06527"/>
    </source>
</evidence>
<gene>
    <name evidence="2" type="ORF">G5C60_12595</name>
</gene>
<protein>
    <submittedName>
        <fullName evidence="2">TniQ family protein</fullName>
    </submittedName>
</protein>
<dbReference type="EMBL" id="JAAKZY010000031">
    <property type="protein sequence ID" value="NGO08435.1"/>
    <property type="molecule type" value="Genomic_DNA"/>
</dbReference>